<comment type="caution">
    <text evidence="1">The sequence shown here is derived from an EMBL/GenBank/DDBJ whole genome shotgun (WGS) entry which is preliminary data.</text>
</comment>
<proteinExistence type="predicted"/>
<evidence type="ECO:0000313" key="1">
    <source>
        <dbReference type="EMBL" id="GAI99416.1"/>
    </source>
</evidence>
<name>X1U717_9ZZZZ</name>
<accession>X1U717</accession>
<dbReference type="AlphaFoldDB" id="X1U717"/>
<gene>
    <name evidence="1" type="ORF">S12H4_39331</name>
</gene>
<reference evidence="1" key="1">
    <citation type="journal article" date="2014" name="Front. Microbiol.">
        <title>High frequency of phylogenetically diverse reductive dehalogenase-homologous genes in deep subseafloor sedimentary metagenomes.</title>
        <authorList>
            <person name="Kawai M."/>
            <person name="Futagami T."/>
            <person name="Toyoda A."/>
            <person name="Takaki Y."/>
            <person name="Nishi S."/>
            <person name="Hori S."/>
            <person name="Arai W."/>
            <person name="Tsubouchi T."/>
            <person name="Morono Y."/>
            <person name="Uchiyama I."/>
            <person name="Ito T."/>
            <person name="Fujiyama A."/>
            <person name="Inagaki F."/>
            <person name="Takami H."/>
        </authorList>
    </citation>
    <scope>NUCLEOTIDE SEQUENCE</scope>
    <source>
        <strain evidence="1">Expedition CK06-06</strain>
    </source>
</reference>
<feature type="non-terminal residue" evidence="1">
    <location>
        <position position="32"/>
    </location>
</feature>
<organism evidence="1">
    <name type="scientific">marine sediment metagenome</name>
    <dbReference type="NCBI Taxonomy" id="412755"/>
    <lineage>
        <taxon>unclassified sequences</taxon>
        <taxon>metagenomes</taxon>
        <taxon>ecological metagenomes</taxon>
    </lineage>
</organism>
<sequence length="32" mass="3778">MKKPKMRTYDQIAIDKLREIEPTTSAKWAQSL</sequence>
<protein>
    <submittedName>
        <fullName evidence="1">Uncharacterized protein</fullName>
    </submittedName>
</protein>
<dbReference type="EMBL" id="BARW01023758">
    <property type="protein sequence ID" value="GAI99416.1"/>
    <property type="molecule type" value="Genomic_DNA"/>
</dbReference>